<dbReference type="GO" id="GO:0070967">
    <property type="term" value="F:coenzyme F420 binding"/>
    <property type="evidence" value="ECO:0007669"/>
    <property type="project" value="TreeGrafter"/>
</dbReference>
<dbReference type="PANTHER" id="PTHR35176">
    <property type="entry name" value="HEME OXYGENASE HI_0854-RELATED"/>
    <property type="match status" value="1"/>
</dbReference>
<feature type="domain" description="Pyridoxamine 5'-phosphate oxidase N-terminal" evidence="2">
    <location>
        <begin position="9"/>
        <end position="122"/>
    </location>
</feature>
<dbReference type="Gene3D" id="2.30.110.10">
    <property type="entry name" value="Electron Transport, Fmn-binding Protein, Chain A"/>
    <property type="match status" value="1"/>
</dbReference>
<dbReference type="NCBIfam" id="TIGR04023">
    <property type="entry name" value="PPOX_MSMEG_5819"/>
    <property type="match status" value="1"/>
</dbReference>
<organism evidence="3 4">
    <name type="scientific">Nocardia mexicana</name>
    <dbReference type="NCBI Taxonomy" id="279262"/>
    <lineage>
        <taxon>Bacteria</taxon>
        <taxon>Bacillati</taxon>
        <taxon>Actinomycetota</taxon>
        <taxon>Actinomycetes</taxon>
        <taxon>Mycobacteriales</taxon>
        <taxon>Nocardiaceae</taxon>
        <taxon>Nocardia</taxon>
    </lineage>
</organism>
<dbReference type="GO" id="GO:0016627">
    <property type="term" value="F:oxidoreductase activity, acting on the CH-CH group of donors"/>
    <property type="evidence" value="ECO:0007669"/>
    <property type="project" value="TreeGrafter"/>
</dbReference>
<keyword evidence="1" id="KW-0560">Oxidoreductase</keyword>
<dbReference type="SUPFAM" id="SSF50475">
    <property type="entry name" value="FMN-binding split barrel"/>
    <property type="match status" value="1"/>
</dbReference>
<proteinExistence type="predicted"/>
<dbReference type="RefSeq" id="WP_068013873.1">
    <property type="nucleotide sequence ID" value="NZ_QQAZ01000007.1"/>
</dbReference>
<sequence>MTFTAPELAYLQTQRLGRLATITPSNHPNQVPVGFRLNPDNTIDIGGPNANAQRYRNIRKNPNVSFVVDDMTPDDPSEVKPGWGRGVEVRGIAEIVTVEDIPVAPEWFSNEVIRIHPRRIHSWHIDPDNPDGESRNVQGG</sequence>
<evidence type="ECO:0000313" key="3">
    <source>
        <dbReference type="EMBL" id="RDI49176.1"/>
    </source>
</evidence>
<evidence type="ECO:0000313" key="4">
    <source>
        <dbReference type="Proteomes" id="UP000255355"/>
    </source>
</evidence>
<accession>A0A370H562</accession>
<dbReference type="STRING" id="1210089.GCA_001613165_00794"/>
<dbReference type="AlphaFoldDB" id="A0A370H562"/>
<dbReference type="Pfam" id="PF01243">
    <property type="entry name" value="PNPOx_N"/>
    <property type="match status" value="1"/>
</dbReference>
<dbReference type="PANTHER" id="PTHR35176:SF6">
    <property type="entry name" value="HEME OXYGENASE HI_0854-RELATED"/>
    <property type="match status" value="1"/>
</dbReference>
<dbReference type="InterPro" id="IPR011576">
    <property type="entry name" value="Pyridox_Oxase_N"/>
</dbReference>
<gene>
    <name evidence="3" type="ORF">DFR68_107304</name>
</gene>
<dbReference type="Proteomes" id="UP000255355">
    <property type="component" value="Unassembled WGS sequence"/>
</dbReference>
<protein>
    <submittedName>
        <fullName evidence="3">Pyridoxamine 5'-phosphate oxidase family protein</fullName>
    </submittedName>
</protein>
<evidence type="ECO:0000259" key="2">
    <source>
        <dbReference type="Pfam" id="PF01243"/>
    </source>
</evidence>
<dbReference type="GO" id="GO:0005829">
    <property type="term" value="C:cytosol"/>
    <property type="evidence" value="ECO:0007669"/>
    <property type="project" value="TreeGrafter"/>
</dbReference>
<dbReference type="EMBL" id="QQAZ01000007">
    <property type="protein sequence ID" value="RDI49176.1"/>
    <property type="molecule type" value="Genomic_DNA"/>
</dbReference>
<evidence type="ECO:0000256" key="1">
    <source>
        <dbReference type="ARBA" id="ARBA00023002"/>
    </source>
</evidence>
<comment type="caution">
    <text evidence="3">The sequence shown here is derived from an EMBL/GenBank/DDBJ whole genome shotgun (WGS) entry which is preliminary data.</text>
</comment>
<dbReference type="OrthoDB" id="3693562at2"/>
<keyword evidence="4" id="KW-1185">Reference proteome</keyword>
<dbReference type="InterPro" id="IPR024031">
    <property type="entry name" value="MSMEG_5819/OxyR"/>
</dbReference>
<reference evidence="3 4" key="1">
    <citation type="submission" date="2018-07" db="EMBL/GenBank/DDBJ databases">
        <title>Genomic Encyclopedia of Type Strains, Phase IV (KMG-IV): sequencing the most valuable type-strain genomes for metagenomic binning, comparative biology and taxonomic classification.</title>
        <authorList>
            <person name="Goeker M."/>
        </authorList>
    </citation>
    <scope>NUCLEOTIDE SEQUENCE [LARGE SCALE GENOMIC DNA]</scope>
    <source>
        <strain evidence="3 4">DSM 44952</strain>
    </source>
</reference>
<dbReference type="InterPro" id="IPR052019">
    <property type="entry name" value="F420H2_bilvrd_red/Heme_oxyg"/>
</dbReference>
<name>A0A370H562_9NOCA</name>
<dbReference type="InterPro" id="IPR012349">
    <property type="entry name" value="Split_barrel_FMN-bd"/>
</dbReference>